<feature type="compositionally biased region" description="Acidic residues" evidence="3">
    <location>
        <begin position="268"/>
        <end position="278"/>
    </location>
</feature>
<keyword evidence="5" id="KW-1185">Reference proteome</keyword>
<feature type="compositionally biased region" description="Basic residues" evidence="3">
    <location>
        <begin position="45"/>
        <end position="58"/>
    </location>
</feature>
<dbReference type="Proteomes" id="UP000757232">
    <property type="component" value="Unassembled WGS sequence"/>
</dbReference>
<evidence type="ECO:0000256" key="2">
    <source>
        <dbReference type="ARBA" id="ARBA00023242"/>
    </source>
</evidence>
<dbReference type="AlphaFoldDB" id="A0A9Q5MZ87"/>
<proteinExistence type="predicted"/>
<feature type="region of interest" description="Disordered" evidence="3">
    <location>
        <begin position="124"/>
        <end position="144"/>
    </location>
</feature>
<reference evidence="4" key="1">
    <citation type="submission" date="2016-06" db="EMBL/GenBank/DDBJ databases">
        <title>Draft Genome sequence of the fungus Inonotus baumii.</title>
        <authorList>
            <person name="Zhu H."/>
            <person name="Lin W."/>
        </authorList>
    </citation>
    <scope>NUCLEOTIDE SEQUENCE</scope>
    <source>
        <strain evidence="4">821</strain>
    </source>
</reference>
<dbReference type="OrthoDB" id="429427at2759"/>
<feature type="compositionally biased region" description="Basic residues" evidence="3">
    <location>
        <begin position="461"/>
        <end position="475"/>
    </location>
</feature>
<comment type="caution">
    <text evidence="4">The sequence shown here is derived from an EMBL/GenBank/DDBJ whole genome shotgun (WGS) entry which is preliminary data.</text>
</comment>
<feature type="region of interest" description="Disordered" evidence="3">
    <location>
        <begin position="268"/>
        <end position="319"/>
    </location>
</feature>
<evidence type="ECO:0000256" key="3">
    <source>
        <dbReference type="SAM" id="MobiDB-lite"/>
    </source>
</evidence>
<evidence type="ECO:0000256" key="1">
    <source>
        <dbReference type="ARBA" id="ARBA00004123"/>
    </source>
</evidence>
<dbReference type="PANTHER" id="PTHR12214:SF0">
    <property type="entry name" value="LD29489P"/>
    <property type="match status" value="1"/>
</dbReference>
<organism evidence="4 5">
    <name type="scientific">Sanghuangporus baumii</name>
    <name type="common">Phellinus baumii</name>
    <dbReference type="NCBI Taxonomy" id="108892"/>
    <lineage>
        <taxon>Eukaryota</taxon>
        <taxon>Fungi</taxon>
        <taxon>Dikarya</taxon>
        <taxon>Basidiomycota</taxon>
        <taxon>Agaricomycotina</taxon>
        <taxon>Agaricomycetes</taxon>
        <taxon>Hymenochaetales</taxon>
        <taxon>Hymenochaetaceae</taxon>
        <taxon>Sanghuangporus</taxon>
    </lineage>
</organism>
<dbReference type="PANTHER" id="PTHR12214">
    <property type="entry name" value="GC-RICH SEQUENCE DNA-BINDING FACTOR"/>
    <property type="match status" value="1"/>
</dbReference>
<feature type="region of interest" description="Disordered" evidence="3">
    <location>
        <begin position="592"/>
        <end position="611"/>
    </location>
</feature>
<protein>
    <recommendedName>
        <fullName evidence="6">GCF C-terminal domain-containing protein</fullName>
    </recommendedName>
</protein>
<dbReference type="InterPro" id="IPR012890">
    <property type="entry name" value="GCFC2-like"/>
</dbReference>
<evidence type="ECO:0000313" key="4">
    <source>
        <dbReference type="EMBL" id="OCB84962.1"/>
    </source>
</evidence>
<feature type="region of interest" description="Disordered" evidence="3">
    <location>
        <begin position="1"/>
        <end position="82"/>
    </location>
</feature>
<dbReference type="Pfam" id="PF15458">
    <property type="entry name" value="NTR2"/>
    <property type="match status" value="1"/>
</dbReference>
<dbReference type="InterPro" id="IPR028211">
    <property type="entry name" value="Ntr2"/>
</dbReference>
<feature type="region of interest" description="Disordered" evidence="3">
    <location>
        <begin position="168"/>
        <end position="191"/>
    </location>
</feature>
<dbReference type="EMBL" id="LNZH02000212">
    <property type="protein sequence ID" value="OCB84962.1"/>
    <property type="molecule type" value="Genomic_DNA"/>
</dbReference>
<feature type="compositionally biased region" description="Basic and acidic residues" evidence="3">
    <location>
        <begin position="435"/>
        <end position="448"/>
    </location>
</feature>
<feature type="compositionally biased region" description="Polar residues" evidence="3">
    <location>
        <begin position="20"/>
        <end position="29"/>
    </location>
</feature>
<dbReference type="GO" id="GO:0071008">
    <property type="term" value="C:U2-type post-mRNA release spliceosomal complex"/>
    <property type="evidence" value="ECO:0007669"/>
    <property type="project" value="InterPro"/>
</dbReference>
<evidence type="ECO:0000313" key="5">
    <source>
        <dbReference type="Proteomes" id="UP000757232"/>
    </source>
</evidence>
<dbReference type="GO" id="GO:0003677">
    <property type="term" value="F:DNA binding"/>
    <property type="evidence" value="ECO:0007669"/>
    <property type="project" value="InterPro"/>
</dbReference>
<dbReference type="GO" id="GO:0000390">
    <property type="term" value="P:spliceosomal complex disassembly"/>
    <property type="evidence" value="ECO:0007669"/>
    <property type="project" value="InterPro"/>
</dbReference>
<gene>
    <name evidence="4" type="ORF">A7U60_g7916</name>
</gene>
<sequence length="775" mass="87108">MDGGAPLTIFKRSKARTARTRSVTPADNTPENDEETVTPSTLASKLKKQHKERNKPKARLSFGGDDEEGDGETFHVKKSNLSRKLKLAPSVASGTALFGGLDSTQATPQTSNVIYSKEYLSELKASTQSAPSPSPLPDNNAAESEMLLDASEMSGAIIVDDESTSALATEIPSESSIVAAKQRRERLRKTAASNQDDVDFISLSVTRREDLYQGPHPESRLMREDDDLGEGDDEFAEYTAAQERIALGKKSRKKEAANRRVAMQELIEDAEEEEEETAEWEREQLRRGTRQVSDLVNGHTAKQEYRPAKIPEPTPLPSLDAAISRLSDSLTQLTLSHTSTTTSMSTLADERVILEGKEKEMRTMVENAESKRSWFSSFREWVETVATFLDEKYPRLEELEEEHLSLLRERNDMTTKRRSLDDEDDLDLFIGPLPSKDKKLPETSDELGRVILSGTSDATRKDRRKARATRHSHHAHPQEEEGYSTDSSLLPSDEADYQTALSSLRDKVSSVLFDVRSDEFRDPSKGVARWFAAWRDKYSDTYSGAFGGLGMVSAWEFWVRLEMLGWDPVSEPRPLDSFTWFSALYDYSRPVGANGSPEEDGDNAEPSLGPDGDLASEMLSTIVPRLCKIIRGGAFDPYSSEHVRAIIDLAEQVEASASHEKLELLQKTVYGTFRQAIDDHATLIQPYLEVRGNSRFDPEAIPARQRFLYRRYKLLNNFLRWRKYTGEKFGAGEMVLRLVNQCMRPIAETGWEVGGERIMEKAMNVLPPDIRRSDI</sequence>
<name>A0A9Q5MZ87_SANBA</name>
<feature type="region of interest" description="Disordered" evidence="3">
    <location>
        <begin position="432"/>
        <end position="490"/>
    </location>
</feature>
<comment type="subcellular location">
    <subcellularLocation>
        <location evidence="1">Nucleus</location>
    </subcellularLocation>
</comment>
<keyword evidence="2" id="KW-0539">Nucleus</keyword>
<accession>A0A9Q5MZ87</accession>
<evidence type="ECO:0008006" key="6">
    <source>
        <dbReference type="Google" id="ProtNLM"/>
    </source>
</evidence>